<accession>A0A485LGZ0</accession>
<reference evidence="2 3" key="1">
    <citation type="submission" date="2019-03" db="EMBL/GenBank/DDBJ databases">
        <authorList>
            <person name="Gaulin E."/>
            <person name="Dumas B."/>
        </authorList>
    </citation>
    <scope>NUCLEOTIDE SEQUENCE [LARGE SCALE GENOMIC DNA]</scope>
    <source>
        <strain evidence="2">CBS 568.67</strain>
    </source>
</reference>
<evidence type="ECO:0000313" key="1">
    <source>
        <dbReference type="EMBL" id="KAF0687255.1"/>
    </source>
</evidence>
<dbReference type="EMBL" id="VJMH01006953">
    <property type="protein sequence ID" value="KAF0687255.1"/>
    <property type="molecule type" value="Genomic_DNA"/>
</dbReference>
<evidence type="ECO:0000313" key="3">
    <source>
        <dbReference type="Proteomes" id="UP000332933"/>
    </source>
</evidence>
<gene>
    <name evidence="2" type="primary">Aste57867_20984</name>
    <name evidence="1" type="ORF">As57867_020916</name>
    <name evidence="2" type="ORF">ASTE57867_20984</name>
</gene>
<evidence type="ECO:0000313" key="2">
    <source>
        <dbReference type="EMBL" id="VFT97659.1"/>
    </source>
</evidence>
<sequence>MSLVVCHPLAQVHLSRGSIDLPHNVPPTVKYLGLNTQLALVGVNCTNITVLRPSGATRISGLSLPKSLTFMFFFQSVVDHWTMSSETFDALSQLTPTNELTYYYGMARGVHYESVAISTSQADCDAADGTLRELWPHRPILTHRLHSRTR</sequence>
<keyword evidence="3" id="KW-1185">Reference proteome</keyword>
<dbReference type="AlphaFoldDB" id="A0A485LGZ0"/>
<reference evidence="1" key="2">
    <citation type="submission" date="2019-06" db="EMBL/GenBank/DDBJ databases">
        <title>Genomics analysis of Aphanomyces spp. identifies a new class of oomycete effector associated with host adaptation.</title>
        <authorList>
            <person name="Gaulin E."/>
        </authorList>
    </citation>
    <scope>NUCLEOTIDE SEQUENCE</scope>
    <source>
        <strain evidence="1">CBS 578.67</strain>
    </source>
</reference>
<dbReference type="Proteomes" id="UP000332933">
    <property type="component" value="Unassembled WGS sequence"/>
</dbReference>
<protein>
    <submittedName>
        <fullName evidence="2">Aste57867_20984 protein</fullName>
    </submittedName>
</protein>
<name>A0A485LGZ0_9STRA</name>
<organism evidence="2 3">
    <name type="scientific">Aphanomyces stellatus</name>
    <dbReference type="NCBI Taxonomy" id="120398"/>
    <lineage>
        <taxon>Eukaryota</taxon>
        <taxon>Sar</taxon>
        <taxon>Stramenopiles</taxon>
        <taxon>Oomycota</taxon>
        <taxon>Saprolegniomycetes</taxon>
        <taxon>Saprolegniales</taxon>
        <taxon>Verrucalvaceae</taxon>
        <taxon>Aphanomyces</taxon>
    </lineage>
</organism>
<proteinExistence type="predicted"/>
<dbReference type="EMBL" id="CAADRA010006979">
    <property type="protein sequence ID" value="VFT97659.1"/>
    <property type="molecule type" value="Genomic_DNA"/>
</dbReference>